<dbReference type="InterPro" id="IPR012340">
    <property type="entry name" value="NA-bd_OB-fold"/>
</dbReference>
<dbReference type="NCBIfam" id="TIGR00621">
    <property type="entry name" value="ssb"/>
    <property type="match status" value="1"/>
</dbReference>
<keyword evidence="5" id="KW-1185">Reference proteome</keyword>
<dbReference type="PANTHER" id="PTHR10302:SF27">
    <property type="entry name" value="SINGLE-STRANDED DNA-BINDING PROTEIN"/>
    <property type="match status" value="1"/>
</dbReference>
<evidence type="ECO:0000313" key="4">
    <source>
        <dbReference type="EMBL" id="SMB95481.1"/>
    </source>
</evidence>
<dbReference type="SUPFAM" id="SSF50249">
    <property type="entry name" value="Nucleic acid-binding proteins"/>
    <property type="match status" value="1"/>
</dbReference>
<dbReference type="GO" id="GO:0003697">
    <property type="term" value="F:single-stranded DNA binding"/>
    <property type="evidence" value="ECO:0007669"/>
    <property type="project" value="UniProtKB-UniRule"/>
</dbReference>
<accession>A0A1W1VQW5</accession>
<evidence type="ECO:0000256" key="1">
    <source>
        <dbReference type="ARBA" id="ARBA00023125"/>
    </source>
</evidence>
<keyword evidence="1 2" id="KW-0238">DNA-binding</keyword>
<dbReference type="InterPro" id="IPR000424">
    <property type="entry name" value="Primosome_PriB/ssb"/>
</dbReference>
<dbReference type="OrthoDB" id="9809878at2"/>
<dbReference type="Gene3D" id="2.40.50.140">
    <property type="entry name" value="Nucleic acid-binding proteins"/>
    <property type="match status" value="1"/>
</dbReference>
<dbReference type="Proteomes" id="UP000192731">
    <property type="component" value="Unassembled WGS sequence"/>
</dbReference>
<evidence type="ECO:0000256" key="3">
    <source>
        <dbReference type="PIRNR" id="PIRNR002070"/>
    </source>
</evidence>
<keyword evidence="2" id="KW-0234">DNA repair</keyword>
<organism evidence="4 5">
    <name type="scientific">Desulfonispora thiosulfatigenes DSM 11270</name>
    <dbReference type="NCBI Taxonomy" id="656914"/>
    <lineage>
        <taxon>Bacteria</taxon>
        <taxon>Bacillati</taxon>
        <taxon>Bacillota</taxon>
        <taxon>Clostridia</taxon>
        <taxon>Eubacteriales</taxon>
        <taxon>Peptococcaceae</taxon>
        <taxon>Desulfonispora</taxon>
    </lineage>
</organism>
<keyword evidence="2" id="KW-0227">DNA damage</keyword>
<protein>
    <recommendedName>
        <fullName evidence="2 3">Single-stranded DNA-binding protein</fullName>
        <shortName evidence="2">SSB</shortName>
    </recommendedName>
</protein>
<comment type="subunit">
    <text evidence="2">Homotetramer.</text>
</comment>
<evidence type="ECO:0000256" key="2">
    <source>
        <dbReference type="HAMAP-Rule" id="MF_00984"/>
    </source>
</evidence>
<reference evidence="4 5" key="1">
    <citation type="submission" date="2017-04" db="EMBL/GenBank/DDBJ databases">
        <authorList>
            <person name="Afonso C.L."/>
            <person name="Miller P.J."/>
            <person name="Scott M.A."/>
            <person name="Spackman E."/>
            <person name="Goraichik I."/>
            <person name="Dimitrov K.M."/>
            <person name="Suarez D.L."/>
            <person name="Swayne D.E."/>
        </authorList>
    </citation>
    <scope>NUCLEOTIDE SEQUENCE [LARGE SCALE GENOMIC DNA]</scope>
    <source>
        <strain evidence="4 5">DSM 11270</strain>
    </source>
</reference>
<keyword evidence="2" id="KW-0233">DNA recombination</keyword>
<evidence type="ECO:0000313" key="5">
    <source>
        <dbReference type="Proteomes" id="UP000192731"/>
    </source>
</evidence>
<gene>
    <name evidence="4" type="ORF">SAMN00017405_0413</name>
</gene>
<dbReference type="GO" id="GO:0006281">
    <property type="term" value="P:DNA repair"/>
    <property type="evidence" value="ECO:0007669"/>
    <property type="project" value="UniProtKB-UniRule"/>
</dbReference>
<feature type="short sequence motif" description="Important for interaction with partner proteins" evidence="2">
    <location>
        <begin position="126"/>
        <end position="131"/>
    </location>
</feature>
<dbReference type="PANTHER" id="PTHR10302">
    <property type="entry name" value="SINGLE-STRANDED DNA-BINDING PROTEIN"/>
    <property type="match status" value="1"/>
</dbReference>
<dbReference type="GO" id="GO:0009295">
    <property type="term" value="C:nucleoid"/>
    <property type="evidence" value="ECO:0007669"/>
    <property type="project" value="TreeGrafter"/>
</dbReference>
<dbReference type="GO" id="GO:0006260">
    <property type="term" value="P:DNA replication"/>
    <property type="evidence" value="ECO:0007669"/>
    <property type="project" value="UniProtKB-UniRule"/>
</dbReference>
<dbReference type="InterPro" id="IPR011344">
    <property type="entry name" value="ssDNA-bd"/>
</dbReference>
<dbReference type="HAMAP" id="MF_00984">
    <property type="entry name" value="SSB"/>
    <property type="match status" value="1"/>
</dbReference>
<dbReference type="GO" id="GO:0006310">
    <property type="term" value="P:DNA recombination"/>
    <property type="evidence" value="ECO:0007669"/>
    <property type="project" value="UniProtKB-UniRule"/>
</dbReference>
<dbReference type="RefSeq" id="WP_084054206.1">
    <property type="nucleotide sequence ID" value="NZ_FWWT01000022.1"/>
</dbReference>
<comment type="function">
    <text evidence="2">Plays an important role in DNA replication, recombination and repair. Binds to ssDNA and to an array of partner proteins to recruit them to their sites of action during DNA metabolism.</text>
</comment>
<dbReference type="CDD" id="cd04496">
    <property type="entry name" value="SSB_OBF"/>
    <property type="match status" value="1"/>
</dbReference>
<comment type="caution">
    <text evidence="2">Lacks conserved residue(s) required for the propagation of feature annotation.</text>
</comment>
<sequence>MNKVVLIGRLTKDPELRFTPNGKGVANFTLAVNRPFANQDGKKEADFIPIQVWGKPAENCATYLGKGSQVAIDGRLQVRTYETDEGQKRWVTEVVANSVEFLDNRKNKDKIVDNSNEFGHEVDFNEDDIPF</sequence>
<name>A0A1W1VQW5_DESTI</name>
<dbReference type="STRING" id="656914.SAMN00017405_0413"/>
<dbReference type="PROSITE" id="PS50935">
    <property type="entry name" value="SSB"/>
    <property type="match status" value="1"/>
</dbReference>
<dbReference type="Pfam" id="PF00436">
    <property type="entry name" value="SSB"/>
    <property type="match status" value="1"/>
</dbReference>
<keyword evidence="2" id="KW-0235">DNA replication</keyword>
<proteinExistence type="inferred from homology"/>
<dbReference type="EMBL" id="FWWT01000022">
    <property type="protein sequence ID" value="SMB95481.1"/>
    <property type="molecule type" value="Genomic_DNA"/>
</dbReference>
<dbReference type="PIRSF" id="PIRSF002070">
    <property type="entry name" value="SSB"/>
    <property type="match status" value="1"/>
</dbReference>
<dbReference type="AlphaFoldDB" id="A0A1W1VQW5"/>